<evidence type="ECO:0000313" key="1">
    <source>
        <dbReference type="EMBL" id="KAK8059259.1"/>
    </source>
</evidence>
<protein>
    <submittedName>
        <fullName evidence="1">Uncharacterized protein</fullName>
    </submittedName>
</protein>
<accession>A0ABR1UK36</accession>
<dbReference type="Proteomes" id="UP001446871">
    <property type="component" value="Unassembled WGS sequence"/>
</dbReference>
<dbReference type="EMBL" id="JAQQWM010000006">
    <property type="protein sequence ID" value="KAK8059259.1"/>
    <property type="molecule type" value="Genomic_DNA"/>
</dbReference>
<proteinExistence type="predicted"/>
<name>A0ABR1UK36_9PEZI</name>
<organism evidence="1 2">
    <name type="scientific">Apiospora saccharicola</name>
    <dbReference type="NCBI Taxonomy" id="335842"/>
    <lineage>
        <taxon>Eukaryota</taxon>
        <taxon>Fungi</taxon>
        <taxon>Dikarya</taxon>
        <taxon>Ascomycota</taxon>
        <taxon>Pezizomycotina</taxon>
        <taxon>Sordariomycetes</taxon>
        <taxon>Xylariomycetidae</taxon>
        <taxon>Amphisphaeriales</taxon>
        <taxon>Apiosporaceae</taxon>
        <taxon>Apiospora</taxon>
    </lineage>
</organism>
<gene>
    <name evidence="1" type="ORF">PG996_009189</name>
</gene>
<evidence type="ECO:0000313" key="2">
    <source>
        <dbReference type="Proteomes" id="UP001446871"/>
    </source>
</evidence>
<keyword evidence="2" id="KW-1185">Reference proteome</keyword>
<sequence length="227" mass="25175">MRGMGYMPEAEKPLAKTYLASALVHLRSMSDPLPAQLREAVGVNLDANSTPADVYRDAVTVLMSSISTFHAYTVLATSIAYSYLEYPVTDARKPTPDLLKDLLDPIDKTFGLRMVFDRVMVSLGNPEFPSGMTEKGVIRELTRFLAGDKESEGERPPGAPSPRLTTVEVMLRVTRDMARINFFTRVVGHSLMIAFGRFDPNDPDSAVQWQGTDIESIVKGYKNIEIL</sequence>
<reference evidence="1 2" key="1">
    <citation type="submission" date="2023-01" db="EMBL/GenBank/DDBJ databases">
        <title>Analysis of 21 Apiospora genomes using comparative genomics revels a genus with tremendous synthesis potential of carbohydrate active enzymes and secondary metabolites.</title>
        <authorList>
            <person name="Sorensen T."/>
        </authorList>
    </citation>
    <scope>NUCLEOTIDE SEQUENCE [LARGE SCALE GENOMIC DNA]</scope>
    <source>
        <strain evidence="1 2">CBS 83171</strain>
    </source>
</reference>
<comment type="caution">
    <text evidence="1">The sequence shown here is derived from an EMBL/GenBank/DDBJ whole genome shotgun (WGS) entry which is preliminary data.</text>
</comment>